<name>A0A6F8YQA6_9ACTN</name>
<protein>
    <recommendedName>
        <fullName evidence="4">PE domain-containing protein</fullName>
    </recommendedName>
</protein>
<dbReference type="EMBL" id="AP022871">
    <property type="protein sequence ID" value="BCB88320.1"/>
    <property type="molecule type" value="Genomic_DNA"/>
</dbReference>
<organism evidence="2 3">
    <name type="scientific">Phytohabitans suffuscus</name>
    <dbReference type="NCBI Taxonomy" id="624315"/>
    <lineage>
        <taxon>Bacteria</taxon>
        <taxon>Bacillati</taxon>
        <taxon>Actinomycetota</taxon>
        <taxon>Actinomycetes</taxon>
        <taxon>Micromonosporales</taxon>
        <taxon>Micromonosporaceae</taxon>
    </lineage>
</organism>
<reference evidence="2 3" key="2">
    <citation type="submission" date="2020-03" db="EMBL/GenBank/DDBJ databases">
        <authorList>
            <person name="Ichikawa N."/>
            <person name="Kimura A."/>
            <person name="Kitahashi Y."/>
            <person name="Uohara A."/>
        </authorList>
    </citation>
    <scope>NUCLEOTIDE SEQUENCE [LARGE SCALE GENOMIC DNA]</scope>
    <source>
        <strain evidence="2 3">NBRC 105367</strain>
    </source>
</reference>
<evidence type="ECO:0000313" key="3">
    <source>
        <dbReference type="Proteomes" id="UP000503011"/>
    </source>
</evidence>
<dbReference type="KEGG" id="psuu:Psuf_056330"/>
<dbReference type="AlphaFoldDB" id="A0A6F8YQA6"/>
<proteinExistence type="predicted"/>
<keyword evidence="3" id="KW-1185">Reference proteome</keyword>
<reference evidence="2 3" key="1">
    <citation type="submission" date="2020-03" db="EMBL/GenBank/DDBJ databases">
        <title>Whole genome shotgun sequence of Phytohabitans suffuscus NBRC 105367.</title>
        <authorList>
            <person name="Komaki H."/>
            <person name="Tamura T."/>
        </authorList>
    </citation>
    <scope>NUCLEOTIDE SEQUENCE [LARGE SCALE GENOMIC DNA]</scope>
    <source>
        <strain evidence="2 3">NBRC 105367</strain>
    </source>
</reference>
<evidence type="ECO:0000256" key="1">
    <source>
        <dbReference type="SAM" id="MobiDB-lite"/>
    </source>
</evidence>
<evidence type="ECO:0000313" key="2">
    <source>
        <dbReference type="EMBL" id="BCB88320.1"/>
    </source>
</evidence>
<evidence type="ECO:0008006" key="4">
    <source>
        <dbReference type="Google" id="ProtNLM"/>
    </source>
</evidence>
<accession>A0A6F8YQA6</accession>
<feature type="region of interest" description="Disordered" evidence="1">
    <location>
        <begin position="106"/>
        <end position="127"/>
    </location>
</feature>
<dbReference type="RefSeq" id="WP_173159686.1">
    <property type="nucleotide sequence ID" value="NZ_AP022871.1"/>
</dbReference>
<gene>
    <name evidence="2" type="ORF">Psuf_056330</name>
</gene>
<dbReference type="Proteomes" id="UP000503011">
    <property type="component" value="Chromosome"/>
</dbReference>
<sequence length="127" mass="13569">MGADGAGSEGLTVDLLSLQGFYLTLQPRIDEVGRALLALQVPPGSDPPALGGFHDAAMTAARHQVLRDQYVRQLGRLLDSLTTAQRATARILDAYRTVEELNSVRPDQVQDALDPTGEALDSGRTDA</sequence>